<name>A0A3A8E4Z8_9GAMM</name>
<sequence>PTITAEITGITEDTGLANDFLTKDQSLVISGKVSDATQIQAGDKVQVRIDGGTWADATLKADGTWSLDHTANPLAEGKHVVEARVVDQAGNATTPTSKDITIDTTGPADDSLLEAKLLDDVGAVTGEIQDGMST</sequence>
<reference evidence="2 3" key="1">
    <citation type="submission" date="2018-09" db="EMBL/GenBank/DDBJ databases">
        <title>The draft genome of Acinetobacter spp. strains.</title>
        <authorList>
            <person name="Qin J."/>
            <person name="Feng Y."/>
            <person name="Zong Z."/>
        </authorList>
    </citation>
    <scope>NUCLEOTIDE SEQUENCE [LARGE SCALE GENOMIC DNA]</scope>
    <source>
        <strain evidence="2 3">WCHAc060115</strain>
    </source>
</reference>
<comment type="caution">
    <text evidence="2">The sequence shown here is derived from an EMBL/GenBank/DDBJ whole genome shotgun (WGS) entry which is preliminary data.</text>
</comment>
<dbReference type="AlphaFoldDB" id="A0A3A8E4Z8"/>
<dbReference type="InterPro" id="IPR044016">
    <property type="entry name" value="Big_13"/>
</dbReference>
<dbReference type="InterPro" id="IPR013783">
    <property type="entry name" value="Ig-like_fold"/>
</dbReference>
<dbReference type="Proteomes" id="UP000280405">
    <property type="component" value="Unassembled WGS sequence"/>
</dbReference>
<dbReference type="Gene3D" id="2.60.40.10">
    <property type="entry name" value="Immunoglobulins"/>
    <property type="match status" value="1"/>
</dbReference>
<dbReference type="InterPro" id="IPR014756">
    <property type="entry name" value="Ig_E-set"/>
</dbReference>
<accession>A0A3A8E4Z8</accession>
<dbReference type="SUPFAM" id="SSF81296">
    <property type="entry name" value="E set domains"/>
    <property type="match status" value="1"/>
</dbReference>
<keyword evidence="3" id="KW-1185">Reference proteome</keyword>
<evidence type="ECO:0000313" key="2">
    <source>
        <dbReference type="EMBL" id="RKG29228.1"/>
    </source>
</evidence>
<feature type="non-terminal residue" evidence="2">
    <location>
        <position position="1"/>
    </location>
</feature>
<feature type="domain" description="Bacterial Ig-like" evidence="1">
    <location>
        <begin position="11"/>
        <end position="104"/>
    </location>
</feature>
<organism evidence="2 3">
    <name type="scientific">Acinetobacter rongchengensis</name>
    <dbReference type="NCBI Taxonomy" id="2419601"/>
    <lineage>
        <taxon>Bacteria</taxon>
        <taxon>Pseudomonadati</taxon>
        <taxon>Pseudomonadota</taxon>
        <taxon>Gammaproteobacteria</taxon>
        <taxon>Moraxellales</taxon>
        <taxon>Moraxellaceae</taxon>
        <taxon>Acinetobacter</taxon>
    </lineage>
</organism>
<feature type="non-terminal residue" evidence="2">
    <location>
        <position position="134"/>
    </location>
</feature>
<dbReference type="EMBL" id="RAXT01000210">
    <property type="protein sequence ID" value="RKG29228.1"/>
    <property type="molecule type" value="Genomic_DNA"/>
</dbReference>
<proteinExistence type="predicted"/>
<gene>
    <name evidence="2" type="ORF">D7V20_19570</name>
</gene>
<dbReference type="RefSeq" id="WP_171407874.1">
    <property type="nucleotide sequence ID" value="NZ_RAXT01000210.1"/>
</dbReference>
<evidence type="ECO:0000313" key="3">
    <source>
        <dbReference type="Proteomes" id="UP000280405"/>
    </source>
</evidence>
<dbReference type="Pfam" id="PF19077">
    <property type="entry name" value="Big_13"/>
    <property type="match status" value="1"/>
</dbReference>
<protein>
    <recommendedName>
        <fullName evidence="1">Bacterial Ig-like domain-containing protein</fullName>
    </recommendedName>
</protein>
<evidence type="ECO:0000259" key="1">
    <source>
        <dbReference type="Pfam" id="PF19077"/>
    </source>
</evidence>